<evidence type="ECO:0000313" key="1">
    <source>
        <dbReference type="EMBL" id="PWL37577.1"/>
    </source>
</evidence>
<protein>
    <submittedName>
        <fullName evidence="1">Uncharacterized protein</fullName>
    </submittedName>
</protein>
<name>A0A316KTP3_9FLAO</name>
<dbReference type="EMBL" id="QGEG01000004">
    <property type="protein sequence ID" value="PWL37577.1"/>
    <property type="molecule type" value="Genomic_DNA"/>
</dbReference>
<dbReference type="AlphaFoldDB" id="A0A316KTP3"/>
<comment type="caution">
    <text evidence="1">The sequence shown here is derived from an EMBL/GenBank/DDBJ whole genome shotgun (WGS) entry which is preliminary data.</text>
</comment>
<sequence length="59" mass="7003">MVNIKKQDMYKSHISTYFFTNYWSKHISGRQGFVKQGINCIFALLFNKETRGKGNRKNQ</sequence>
<accession>A0A316KTP3</accession>
<keyword evidence="2" id="KW-1185">Reference proteome</keyword>
<gene>
    <name evidence="1" type="ORF">DKG77_14820</name>
</gene>
<dbReference type="Proteomes" id="UP000245762">
    <property type="component" value="Unassembled WGS sequence"/>
</dbReference>
<reference evidence="1 2" key="1">
    <citation type="submission" date="2018-05" db="EMBL/GenBank/DDBJ databases">
        <title>Complete genome sequence of Flagellimonas aquimarina ECD12 isolated from seaweed Ecklonia cava.</title>
        <authorList>
            <person name="Choi S."/>
            <person name="Seong C."/>
        </authorList>
    </citation>
    <scope>NUCLEOTIDE SEQUENCE [LARGE SCALE GENOMIC DNA]</scope>
    <source>
        <strain evidence="1 2">ECD12</strain>
    </source>
</reference>
<organism evidence="1 2">
    <name type="scientific">Flagellimonas aquimarina</name>
    <dbReference type="NCBI Taxonomy" id="2201895"/>
    <lineage>
        <taxon>Bacteria</taxon>
        <taxon>Pseudomonadati</taxon>
        <taxon>Bacteroidota</taxon>
        <taxon>Flavobacteriia</taxon>
        <taxon>Flavobacteriales</taxon>
        <taxon>Flavobacteriaceae</taxon>
        <taxon>Flagellimonas</taxon>
    </lineage>
</organism>
<proteinExistence type="predicted"/>
<evidence type="ECO:0000313" key="2">
    <source>
        <dbReference type="Proteomes" id="UP000245762"/>
    </source>
</evidence>